<keyword evidence="1" id="KW-0472">Membrane</keyword>
<dbReference type="Gene3D" id="3.30.1330.60">
    <property type="entry name" value="OmpA-like domain"/>
    <property type="match status" value="1"/>
</dbReference>
<evidence type="ECO:0000259" key="2">
    <source>
        <dbReference type="PROSITE" id="PS51123"/>
    </source>
</evidence>
<dbReference type="InterPro" id="IPR050330">
    <property type="entry name" value="Bact_OuterMem_StrucFunc"/>
</dbReference>
<dbReference type="EMBL" id="UFTJ01000003">
    <property type="protein sequence ID" value="SUV52953.1"/>
    <property type="molecule type" value="Genomic_DNA"/>
</dbReference>
<dbReference type="InterPro" id="IPR006665">
    <property type="entry name" value="OmpA-like"/>
</dbReference>
<dbReference type="GO" id="GO:0016020">
    <property type="term" value="C:membrane"/>
    <property type="evidence" value="ECO:0007669"/>
    <property type="project" value="UniProtKB-UniRule"/>
</dbReference>
<dbReference type="PROSITE" id="PS51257">
    <property type="entry name" value="PROKAR_LIPOPROTEIN"/>
    <property type="match status" value="1"/>
</dbReference>
<sequence length="221" mass="24059">MKKVIFSVAIVALVTSCKKVTEGGNQGVLRMEEGVERYDDHDTRYGNHGGMHQEGEGVAHAVALNPVEVDVKGTKINAFQGGLEEKITQFLNAGNYEKATDDAALKSTWFDFDMVNFKMGSTNQLLEGSDAQLKNLAAILKAYPETKIKIGGYTDKTGDEATNKKISKGRAEHIRAELTKLGVGAQIVEAEGYGSEFAKVPAEASDAERAKDRRMAVRFTK</sequence>
<dbReference type="Proteomes" id="UP000255515">
    <property type="component" value="Unassembled WGS sequence"/>
</dbReference>
<organism evidence="3 4">
    <name type="scientific">Bergeyella zoohelcum</name>
    <dbReference type="NCBI Taxonomy" id="1015"/>
    <lineage>
        <taxon>Bacteria</taxon>
        <taxon>Pseudomonadati</taxon>
        <taxon>Bacteroidota</taxon>
        <taxon>Flavobacteriia</taxon>
        <taxon>Flavobacteriales</taxon>
        <taxon>Weeksellaceae</taxon>
        <taxon>Bergeyella</taxon>
    </lineage>
</organism>
<dbReference type="AlphaFoldDB" id="A0A380ZUC3"/>
<dbReference type="InterPro" id="IPR036737">
    <property type="entry name" value="OmpA-like_sf"/>
</dbReference>
<dbReference type="CDD" id="cd07185">
    <property type="entry name" value="OmpA_C-like"/>
    <property type="match status" value="1"/>
</dbReference>
<proteinExistence type="predicted"/>
<dbReference type="SUPFAM" id="SSF103088">
    <property type="entry name" value="OmpA-like"/>
    <property type="match status" value="1"/>
</dbReference>
<dbReference type="PROSITE" id="PS51123">
    <property type="entry name" value="OMPA_2"/>
    <property type="match status" value="1"/>
</dbReference>
<name>A0A380ZUC3_9FLAO</name>
<evidence type="ECO:0000313" key="3">
    <source>
        <dbReference type="EMBL" id="SUV52953.1"/>
    </source>
</evidence>
<dbReference type="PANTHER" id="PTHR30329">
    <property type="entry name" value="STATOR ELEMENT OF FLAGELLAR MOTOR COMPLEX"/>
    <property type="match status" value="1"/>
</dbReference>
<reference evidence="3 4" key="1">
    <citation type="submission" date="2018-06" db="EMBL/GenBank/DDBJ databases">
        <authorList>
            <consortium name="Pathogen Informatics"/>
            <person name="Doyle S."/>
        </authorList>
    </citation>
    <scope>NUCLEOTIDE SEQUENCE [LARGE SCALE GENOMIC DNA]</scope>
    <source>
        <strain evidence="3 4">NCTC11661</strain>
    </source>
</reference>
<accession>A0A380ZUC3</accession>
<evidence type="ECO:0000313" key="4">
    <source>
        <dbReference type="Proteomes" id="UP000255515"/>
    </source>
</evidence>
<dbReference type="RefSeq" id="WP_002687817.1">
    <property type="nucleotide sequence ID" value="NZ_UFTJ01000003.1"/>
</dbReference>
<feature type="domain" description="OmpA-like" evidence="2">
    <location>
        <begin position="97"/>
        <end position="221"/>
    </location>
</feature>
<protein>
    <submittedName>
        <fullName evidence="3">Root adhesin</fullName>
    </submittedName>
</protein>
<dbReference type="Pfam" id="PF00691">
    <property type="entry name" value="OmpA"/>
    <property type="match status" value="1"/>
</dbReference>
<dbReference type="PANTHER" id="PTHR30329:SF21">
    <property type="entry name" value="LIPOPROTEIN YIAD-RELATED"/>
    <property type="match status" value="1"/>
</dbReference>
<gene>
    <name evidence="3" type="primary">oprF_5</name>
    <name evidence="3" type="ORF">NCTC11661_02100</name>
</gene>
<evidence type="ECO:0000256" key="1">
    <source>
        <dbReference type="PROSITE-ProRule" id="PRU00473"/>
    </source>
</evidence>